<protein>
    <submittedName>
        <fullName evidence="5">Uncharacterized protein</fullName>
    </submittedName>
</protein>
<feature type="transmembrane region" description="Helical" evidence="3">
    <location>
        <begin position="58"/>
        <end position="76"/>
    </location>
</feature>
<feature type="coiled-coil region" evidence="1">
    <location>
        <begin position="100"/>
        <end position="134"/>
    </location>
</feature>
<keyword evidence="3" id="KW-0472">Membrane</keyword>
<evidence type="ECO:0000256" key="4">
    <source>
        <dbReference type="SAM" id="SignalP"/>
    </source>
</evidence>
<keyword evidence="4" id="KW-0732">Signal</keyword>
<proteinExistence type="evidence at transcript level"/>
<keyword evidence="3" id="KW-0812">Transmembrane</keyword>
<feature type="chain" id="PRO_5004255706" evidence="4">
    <location>
        <begin position="21"/>
        <end position="226"/>
    </location>
</feature>
<name>Q5ENI9_KRYTR</name>
<evidence type="ECO:0000256" key="3">
    <source>
        <dbReference type="SAM" id="Phobius"/>
    </source>
</evidence>
<dbReference type="EMBL" id="AY826943">
    <property type="protein sequence ID" value="AAW79404.1"/>
    <property type="molecule type" value="mRNA"/>
</dbReference>
<feature type="transmembrane region" description="Helical" evidence="3">
    <location>
        <begin position="201"/>
        <end position="220"/>
    </location>
</feature>
<accession>Q5ENI9</accession>
<sequence length="226" mass="23796">RATARVAVACVAALWLLAGACFVAPRGPAQGGLRGSGHELAVRASEAQTMSVDEAPQMSWTSVLSFAAAFGMVAAMTMSPVRAEEAAAPAAEAPAPVDKLAQFKKEAEKEEAMRAAALTKEARLAKDLEQLKKQAIPDEFAAKTAETPKAQGGRKSASKSKIIKKEKSAESSSSSSEVKKIVSPSDELDEDEKSLARSNPVALFLLFTSAPAIYLVFYVLGSLEII</sequence>
<keyword evidence="1" id="KW-0175">Coiled coil</keyword>
<evidence type="ECO:0000313" key="5">
    <source>
        <dbReference type="EMBL" id="AAW79404.1"/>
    </source>
</evidence>
<organism evidence="5">
    <name type="scientific">Kryptoperidinium triquetrum</name>
    <name type="common">Dinoflagellate</name>
    <name type="synonym">Heterocapsa triquetra</name>
    <dbReference type="NCBI Taxonomy" id="66468"/>
    <lineage>
        <taxon>Eukaryota</taxon>
        <taxon>Sar</taxon>
        <taxon>Alveolata</taxon>
        <taxon>Dinophyceae</taxon>
        <taxon>Peridiniales</taxon>
        <taxon>Kryptoperidiniaceae</taxon>
        <taxon>Kryptoperidinium</taxon>
    </lineage>
</organism>
<feature type="region of interest" description="Disordered" evidence="2">
    <location>
        <begin position="139"/>
        <end position="192"/>
    </location>
</feature>
<feature type="signal peptide" evidence="4">
    <location>
        <begin position="1"/>
        <end position="20"/>
    </location>
</feature>
<reference evidence="5" key="1">
    <citation type="journal article" date="2005" name="J. Mol. Biol.">
        <title>Complex protein targeting to dinoflagellate plastids.</title>
        <authorList>
            <person name="Patron N.J."/>
            <person name="Waller R.F."/>
            <person name="Archibald J.M."/>
            <person name="Keeling P.J."/>
        </authorList>
    </citation>
    <scope>NUCLEOTIDE SEQUENCE</scope>
</reference>
<keyword evidence="3" id="KW-1133">Transmembrane helix</keyword>
<dbReference type="AlphaFoldDB" id="Q5ENI9"/>
<evidence type="ECO:0000256" key="2">
    <source>
        <dbReference type="SAM" id="MobiDB-lite"/>
    </source>
</evidence>
<evidence type="ECO:0000256" key="1">
    <source>
        <dbReference type="SAM" id="Coils"/>
    </source>
</evidence>
<feature type="non-terminal residue" evidence="5">
    <location>
        <position position="1"/>
    </location>
</feature>